<comment type="caution">
    <text evidence="6">The sequence shown here is derived from an EMBL/GenBank/DDBJ whole genome shotgun (WGS) entry which is preliminary data.</text>
</comment>
<dbReference type="PANTHER" id="PTHR42832:SF3">
    <property type="entry name" value="L-GLUTAMINE--4-(METHYLSULFANYL)-2-OXOBUTANOATE AMINOTRANSFERASE"/>
    <property type="match status" value="1"/>
</dbReference>
<dbReference type="GO" id="GO:0030170">
    <property type="term" value="F:pyridoxal phosphate binding"/>
    <property type="evidence" value="ECO:0007669"/>
    <property type="project" value="InterPro"/>
</dbReference>
<dbReference type="GeneID" id="82202868"/>
<evidence type="ECO:0000256" key="2">
    <source>
        <dbReference type="ARBA" id="ARBA00022576"/>
    </source>
</evidence>
<dbReference type="InterPro" id="IPR015421">
    <property type="entry name" value="PyrdxlP-dep_Trfase_major"/>
</dbReference>
<dbReference type="Proteomes" id="UP000186341">
    <property type="component" value="Unassembled WGS sequence"/>
</dbReference>
<keyword evidence="7" id="KW-1185">Reference proteome</keyword>
<dbReference type="AlphaFoldDB" id="A0A1U7NFV3"/>
<gene>
    <name evidence="6" type="ORF">BO222_06595</name>
</gene>
<evidence type="ECO:0000259" key="5">
    <source>
        <dbReference type="Pfam" id="PF00155"/>
    </source>
</evidence>
<dbReference type="InterPro" id="IPR004838">
    <property type="entry name" value="NHTrfase_class1_PyrdxlP-BS"/>
</dbReference>
<dbReference type="Pfam" id="PF00155">
    <property type="entry name" value="Aminotran_1_2"/>
    <property type="match status" value="1"/>
</dbReference>
<dbReference type="GO" id="GO:0008483">
    <property type="term" value="F:transaminase activity"/>
    <property type="evidence" value="ECO:0007669"/>
    <property type="project" value="UniProtKB-KW"/>
</dbReference>
<keyword evidence="3 4" id="KW-0808">Transferase</keyword>
<dbReference type="PROSITE" id="PS00105">
    <property type="entry name" value="AA_TRANSFER_CLASS_1"/>
    <property type="match status" value="1"/>
</dbReference>
<evidence type="ECO:0000313" key="7">
    <source>
        <dbReference type="Proteomes" id="UP000186341"/>
    </source>
</evidence>
<dbReference type="OrthoDB" id="9802328at2"/>
<dbReference type="EC" id="2.6.1.-" evidence="4"/>
<reference evidence="6 7" key="1">
    <citation type="submission" date="2016-11" db="EMBL/GenBank/DDBJ databases">
        <title>Description of two novel members of the family Erysipelotrichaceae: Ileibacterium lipovorans gen. nov., sp. nov. and Dubosiella newyorkensis, gen. nov., sp. nov.</title>
        <authorList>
            <person name="Cox L.M."/>
            <person name="Sohn J."/>
            <person name="Tyrrell K.L."/>
            <person name="Citron D.M."/>
            <person name="Lawson P.A."/>
            <person name="Patel N.B."/>
            <person name="Iizumi T."/>
            <person name="Perez-Perez G.I."/>
            <person name="Goldstein E.J."/>
            <person name="Blaser M.J."/>
        </authorList>
    </citation>
    <scope>NUCLEOTIDE SEQUENCE [LARGE SCALE GENOMIC DNA]</scope>
    <source>
        <strain evidence="6 7">NYU-BL-A3</strain>
    </source>
</reference>
<evidence type="ECO:0000256" key="1">
    <source>
        <dbReference type="ARBA" id="ARBA00001933"/>
    </source>
</evidence>
<accession>A0A1U7NFV3</accession>
<comment type="similarity">
    <text evidence="4">Belongs to the class-I pyridoxal-phosphate-dependent aminotransferase family.</text>
</comment>
<organism evidence="6 7">
    <name type="scientific">Ileibacterium valens</name>
    <dbReference type="NCBI Taxonomy" id="1862668"/>
    <lineage>
        <taxon>Bacteria</taxon>
        <taxon>Bacillati</taxon>
        <taxon>Bacillota</taxon>
        <taxon>Erysipelotrichia</taxon>
        <taxon>Erysipelotrichales</taxon>
        <taxon>Erysipelotrichaceae</taxon>
        <taxon>Ileibacterium</taxon>
    </lineage>
</organism>
<dbReference type="Gene3D" id="3.40.640.10">
    <property type="entry name" value="Type I PLP-dependent aspartate aminotransferase-like (Major domain)"/>
    <property type="match status" value="1"/>
</dbReference>
<feature type="domain" description="Aminotransferase class I/classII large" evidence="5">
    <location>
        <begin position="33"/>
        <end position="382"/>
    </location>
</feature>
<dbReference type="InterPro" id="IPR050881">
    <property type="entry name" value="LL-DAP_aminotransferase"/>
</dbReference>
<comment type="cofactor">
    <cofactor evidence="1 4">
        <name>pyridoxal 5'-phosphate</name>
        <dbReference type="ChEBI" id="CHEBI:597326"/>
    </cofactor>
</comment>
<dbReference type="RefSeq" id="WP_075819515.1">
    <property type="nucleotide sequence ID" value="NZ_CAPDVV010000202.1"/>
</dbReference>
<evidence type="ECO:0000256" key="4">
    <source>
        <dbReference type="RuleBase" id="RU000481"/>
    </source>
</evidence>
<dbReference type="InterPro" id="IPR015422">
    <property type="entry name" value="PyrdxlP-dep_Trfase_small"/>
</dbReference>
<keyword evidence="2 4" id="KW-0032">Aminotransferase</keyword>
<protein>
    <recommendedName>
        <fullName evidence="4">Aminotransferase</fullName>
        <ecNumber evidence="4">2.6.1.-</ecNumber>
    </recommendedName>
</protein>
<dbReference type="InterPro" id="IPR015424">
    <property type="entry name" value="PyrdxlP-dep_Trfase"/>
</dbReference>
<name>A0A1U7NFV3_9FIRM</name>
<dbReference type="PANTHER" id="PTHR42832">
    <property type="entry name" value="AMINO ACID AMINOTRANSFERASE"/>
    <property type="match status" value="1"/>
</dbReference>
<dbReference type="InterPro" id="IPR004839">
    <property type="entry name" value="Aminotransferase_I/II_large"/>
</dbReference>
<sequence length="395" mass="44525">MFKRAQRMNSFHTSVFTELLEEKKRYEKEKDEKVIDFSLGSPTIPPSPSIIKTMTKAVSIPSNYRYAVMPLSGMISSIQKWYQSRYQTSLEENEITLLQGSQEALVNLPLIYCNPGDIVLVPDPYYPVYVDAPRLAGANIHFMPLKAENNYLIDLDAIPDDVAQKAKMMIVCYPNNPTGACAPDSFINDLIAFARKNNILVVYDNAYSDLVYTGVPGRSFLSFDHAIEVGVEINSFSKSYGMAGARLGVLLGNQEVVEAYKVLKSNMDYGVFIPVQEAGIAALESGSSLVKETQQRYEHKRDLMVDSFRLAGWELPCPKATMFIWARIPEKYKNCYEFCHELLKATGVMVTPGTAFGPMGERYVRLSFVLEEEDILEAASRIRESQFFLKSDYSD</sequence>
<proteinExistence type="inferred from homology"/>
<dbReference type="SUPFAM" id="SSF53383">
    <property type="entry name" value="PLP-dependent transferases"/>
    <property type="match status" value="1"/>
</dbReference>
<dbReference type="CDD" id="cd00609">
    <property type="entry name" value="AAT_like"/>
    <property type="match status" value="1"/>
</dbReference>
<evidence type="ECO:0000313" key="6">
    <source>
        <dbReference type="EMBL" id="OLU39484.1"/>
    </source>
</evidence>
<dbReference type="EMBL" id="MPJW01000134">
    <property type="protein sequence ID" value="OLU39484.1"/>
    <property type="molecule type" value="Genomic_DNA"/>
</dbReference>
<dbReference type="Gene3D" id="3.90.1150.10">
    <property type="entry name" value="Aspartate Aminotransferase, domain 1"/>
    <property type="match status" value="1"/>
</dbReference>
<evidence type="ECO:0000256" key="3">
    <source>
        <dbReference type="ARBA" id="ARBA00022679"/>
    </source>
</evidence>